<protein>
    <submittedName>
        <fullName evidence="1">Uncharacterized protein</fullName>
    </submittedName>
</protein>
<evidence type="ECO:0000313" key="2">
    <source>
        <dbReference type="Proteomes" id="UP000177445"/>
    </source>
</evidence>
<dbReference type="Proteomes" id="UP000177445">
    <property type="component" value="Chromosome"/>
</dbReference>
<organism evidence="1 2">
    <name type="scientific">Marinobacter salinus</name>
    <dbReference type="NCBI Taxonomy" id="1874317"/>
    <lineage>
        <taxon>Bacteria</taxon>
        <taxon>Pseudomonadati</taxon>
        <taxon>Pseudomonadota</taxon>
        <taxon>Gammaproteobacteria</taxon>
        <taxon>Pseudomonadales</taxon>
        <taxon>Marinobacteraceae</taxon>
        <taxon>Marinobacter</taxon>
    </lineage>
</organism>
<dbReference type="EMBL" id="CP017715">
    <property type="protein sequence ID" value="AOY88601.1"/>
    <property type="molecule type" value="Genomic_DNA"/>
</dbReference>
<evidence type="ECO:0000313" key="1">
    <source>
        <dbReference type="EMBL" id="AOY88601.1"/>
    </source>
</evidence>
<gene>
    <name evidence="1" type="ORF">BKP64_10720</name>
</gene>
<proteinExistence type="predicted"/>
<sequence length="134" mass="15243">MTIQPDLFEEQLPPARESNLNEHGILEALEVLRMPKAGSRPEAHAEIRLAFWKGQFFWSTDVNLVTEGSSFAPGVKWKGTSAPDRFNAIAAAVESIRRDLARRNRPRDTKKILGWLEKVFGQQPEIIPPENWSH</sequence>
<keyword evidence="2" id="KW-1185">Reference proteome</keyword>
<dbReference type="AlphaFoldDB" id="A0A1D9GM27"/>
<dbReference type="STRING" id="1874317.BKP64_10720"/>
<dbReference type="RefSeq" id="WP_070969626.1">
    <property type="nucleotide sequence ID" value="NZ_CP017715.1"/>
</dbReference>
<dbReference type="KEGG" id="msq:BKP64_10720"/>
<reference evidence="1 2" key="1">
    <citation type="submission" date="2016-10" db="EMBL/GenBank/DDBJ databases">
        <title>Marinobacter salinus sp. nov., a moderately halophilic bacterium isolated from a tidal flat environment.</title>
        <authorList>
            <person name="Park S.-J."/>
        </authorList>
    </citation>
    <scope>NUCLEOTIDE SEQUENCE [LARGE SCALE GENOMIC DNA]</scope>
    <source>
        <strain evidence="1 2">Hb8</strain>
    </source>
</reference>
<name>A0A1D9GM27_9GAMM</name>
<accession>A0A1D9GM27</accession>